<reference evidence="8 9" key="1">
    <citation type="submission" date="2017-04" db="EMBL/GenBank/DDBJ databases">
        <title>In vitro and in silico characterization of Lactobacillus paraplantarum D2-1, a starter culture for soymilk fermentation.</title>
        <authorList>
            <person name="Endo A."/>
            <person name="Sasaki F."/>
            <person name="Maeno S."/>
            <person name="Kanesaki Y."/>
            <person name="Kubota E."/>
            <person name="Torres G.A."/>
            <person name="Tomita S."/>
            <person name="Nakagawa J."/>
        </authorList>
    </citation>
    <scope>NUCLEOTIDE SEQUENCE [LARGE SCALE GENOMIC DNA]</scope>
    <source>
        <strain evidence="8 9">D2-1</strain>
    </source>
</reference>
<evidence type="ECO:0000256" key="5">
    <source>
        <dbReference type="ARBA" id="ARBA00022842"/>
    </source>
</evidence>
<dbReference type="EMBL" id="BDOR01000040">
    <property type="protein sequence ID" value="GBF03633.1"/>
    <property type="molecule type" value="Genomic_DNA"/>
</dbReference>
<gene>
    <name evidence="8" type="primary">scrK_2</name>
    <name evidence="8" type="ORF">LPPLD21_03204</name>
</gene>
<organism evidence="8 9">
    <name type="scientific">Lactiplantibacillus paraplantarum</name>
    <dbReference type="NCBI Taxonomy" id="60520"/>
    <lineage>
        <taxon>Bacteria</taxon>
        <taxon>Bacillati</taxon>
        <taxon>Bacillota</taxon>
        <taxon>Bacilli</taxon>
        <taxon>Lactobacillales</taxon>
        <taxon>Lactobacillaceae</taxon>
        <taxon>Lactiplantibacillus</taxon>
    </lineage>
</organism>
<evidence type="ECO:0000313" key="8">
    <source>
        <dbReference type="EMBL" id="GBF03633.1"/>
    </source>
</evidence>
<comment type="caution">
    <text evidence="8">The sequence shown here is derived from an EMBL/GenBank/DDBJ whole genome shotgun (WGS) entry which is preliminary data.</text>
</comment>
<dbReference type="Proteomes" id="UP000236162">
    <property type="component" value="Unassembled WGS sequence"/>
</dbReference>
<dbReference type="InterPro" id="IPR043129">
    <property type="entry name" value="ATPase_NBD"/>
</dbReference>
<dbReference type="InterPro" id="IPR000600">
    <property type="entry name" value="ROK"/>
</dbReference>
<name>A0ABQ0NEY6_9LACO</name>
<accession>A0ABQ0NEY6</accession>
<comment type="cofactor">
    <cofactor evidence="1">
        <name>Mg(2+)</name>
        <dbReference type="ChEBI" id="CHEBI:18420"/>
    </cofactor>
</comment>
<evidence type="ECO:0000256" key="6">
    <source>
        <dbReference type="ARBA" id="ARBA00038887"/>
    </source>
</evidence>
<dbReference type="EC" id="2.7.1.4" evidence="6"/>
<sequence>MIGAIEAGGTKFVCAVSDDNLNIKERVRIETGTPEESIPKIILFFSKFDLEGLGVGAFGPTGINKNKPDYGFVRKTPKPGWSDFDFLGTLRGSIKCPIYWTTDVNVAAYGELQKGAAQGMKEAVYLTVGTGIGGGIIHEGKLYSGYSHPELGHIAVRPSPVENDSFSGVCPYHNFCLEGMASGPSIEKRKGVKAASLNDDDPAWKLEAYYLAQAAVDYTLSISPEIIIFGGGVSNQKQLFPLIRESFKEQLNGYVQIPPEDKYIVHAELGDDAGITGALLLAKQVANGDEKAAAYHVYKP</sequence>
<evidence type="ECO:0000256" key="4">
    <source>
        <dbReference type="ARBA" id="ARBA00022833"/>
    </source>
</evidence>
<proteinExistence type="inferred from homology"/>
<keyword evidence="5" id="KW-0460">Magnesium</keyword>
<dbReference type="InterPro" id="IPR051804">
    <property type="entry name" value="Carb_Metab_Reg_Kinase/Isom"/>
</dbReference>
<protein>
    <recommendedName>
        <fullName evidence="6">fructokinase</fullName>
        <ecNumber evidence="6">2.7.1.4</ecNumber>
    </recommendedName>
</protein>
<evidence type="ECO:0000313" key="9">
    <source>
        <dbReference type="Proteomes" id="UP000236162"/>
    </source>
</evidence>
<dbReference type="Pfam" id="PF00480">
    <property type="entry name" value="ROK"/>
    <property type="match status" value="1"/>
</dbReference>
<dbReference type="SUPFAM" id="SSF53067">
    <property type="entry name" value="Actin-like ATPase domain"/>
    <property type="match status" value="1"/>
</dbReference>
<dbReference type="InterPro" id="IPR049874">
    <property type="entry name" value="ROK_cs"/>
</dbReference>
<comment type="catalytic activity">
    <reaction evidence="7">
        <text>D-fructose + ATP = D-fructose 6-phosphate + ADP + H(+)</text>
        <dbReference type="Rhea" id="RHEA:16125"/>
        <dbReference type="ChEBI" id="CHEBI:15378"/>
        <dbReference type="ChEBI" id="CHEBI:30616"/>
        <dbReference type="ChEBI" id="CHEBI:37721"/>
        <dbReference type="ChEBI" id="CHEBI:61527"/>
        <dbReference type="ChEBI" id="CHEBI:456216"/>
        <dbReference type="EC" id="2.7.1.4"/>
    </reaction>
</comment>
<comment type="similarity">
    <text evidence="2">Belongs to the ROK (NagC/XylR) family.</text>
</comment>
<dbReference type="RefSeq" id="WP_056971939.1">
    <property type="nucleotide sequence ID" value="NZ_BDOR01000040.1"/>
</dbReference>
<dbReference type="PANTHER" id="PTHR42742:SF3">
    <property type="entry name" value="FRUCTOKINASE"/>
    <property type="match status" value="1"/>
</dbReference>
<evidence type="ECO:0000256" key="3">
    <source>
        <dbReference type="ARBA" id="ARBA00022723"/>
    </source>
</evidence>
<keyword evidence="3" id="KW-0479">Metal-binding</keyword>
<keyword evidence="9" id="KW-1185">Reference proteome</keyword>
<evidence type="ECO:0000256" key="7">
    <source>
        <dbReference type="ARBA" id="ARBA00048451"/>
    </source>
</evidence>
<evidence type="ECO:0000256" key="2">
    <source>
        <dbReference type="ARBA" id="ARBA00006479"/>
    </source>
</evidence>
<evidence type="ECO:0000256" key="1">
    <source>
        <dbReference type="ARBA" id="ARBA00001946"/>
    </source>
</evidence>
<dbReference type="CDD" id="cd24067">
    <property type="entry name" value="ASKHA_NBD_ROK_BsFRK-like"/>
    <property type="match status" value="1"/>
</dbReference>
<dbReference type="Gene3D" id="3.30.420.40">
    <property type="match status" value="2"/>
</dbReference>
<keyword evidence="4" id="KW-0862">Zinc</keyword>
<dbReference type="PANTHER" id="PTHR42742">
    <property type="entry name" value="TRANSCRIPTIONAL REPRESSOR MPRA"/>
    <property type="match status" value="1"/>
</dbReference>
<dbReference type="PROSITE" id="PS01125">
    <property type="entry name" value="ROK"/>
    <property type="match status" value="1"/>
</dbReference>